<evidence type="ECO:0000313" key="3">
    <source>
        <dbReference type="Proteomes" id="UP001172082"/>
    </source>
</evidence>
<accession>A0ABT8KXV4</accession>
<keyword evidence="3" id="KW-1185">Reference proteome</keyword>
<dbReference type="Proteomes" id="UP001172082">
    <property type="component" value="Unassembled WGS sequence"/>
</dbReference>
<comment type="caution">
    <text evidence="2">The sequence shown here is derived from an EMBL/GenBank/DDBJ whole genome shotgun (WGS) entry which is preliminary data.</text>
</comment>
<name>A0ABT8KXV4_9BACT</name>
<evidence type="ECO:0000313" key="2">
    <source>
        <dbReference type="EMBL" id="MDN5205642.1"/>
    </source>
</evidence>
<keyword evidence="1" id="KW-0732">Signal</keyword>
<reference evidence="2" key="1">
    <citation type="submission" date="2023-06" db="EMBL/GenBank/DDBJ databases">
        <title>Genomic of Parafulvivirga corallium.</title>
        <authorList>
            <person name="Wang G."/>
        </authorList>
    </citation>
    <scope>NUCLEOTIDE SEQUENCE</scope>
    <source>
        <strain evidence="2">BMA10</strain>
    </source>
</reference>
<gene>
    <name evidence="2" type="ORF">QQ008_29935</name>
</gene>
<proteinExistence type="predicted"/>
<dbReference type="EMBL" id="JAUJEA010000023">
    <property type="protein sequence ID" value="MDN5205642.1"/>
    <property type="molecule type" value="Genomic_DNA"/>
</dbReference>
<evidence type="ECO:0008006" key="4">
    <source>
        <dbReference type="Google" id="ProtNLM"/>
    </source>
</evidence>
<feature type="signal peptide" evidence="1">
    <location>
        <begin position="1"/>
        <end position="24"/>
    </location>
</feature>
<evidence type="ECO:0000256" key="1">
    <source>
        <dbReference type="SAM" id="SignalP"/>
    </source>
</evidence>
<protein>
    <recommendedName>
        <fullName evidence="4">GTP cyclohydrolase</fullName>
    </recommendedName>
</protein>
<sequence>MKNYTLIALSLFSFVVLLSSCGSDDDPPIENPEEIITDVTLTFTPTGGGSAITATAKDPDGDGPQDLEVVSAINLQASTTYTLTITLLNAIENEDVTEEIEDESDDHLFFFAWTGNIFTNPSGNGNADNRADPVNYNDEDTGGLPLGLSTEWTTGDASSGNTFRVVLKHQPKLKTSTSTVNDGESDIDLTWDINIQ</sequence>
<dbReference type="RefSeq" id="WP_346755662.1">
    <property type="nucleotide sequence ID" value="NZ_JAUJEA010000023.1"/>
</dbReference>
<dbReference type="PROSITE" id="PS51257">
    <property type="entry name" value="PROKAR_LIPOPROTEIN"/>
    <property type="match status" value="1"/>
</dbReference>
<organism evidence="2 3">
    <name type="scientific">Splendidivirga corallicola</name>
    <dbReference type="NCBI Taxonomy" id="3051826"/>
    <lineage>
        <taxon>Bacteria</taxon>
        <taxon>Pseudomonadati</taxon>
        <taxon>Bacteroidota</taxon>
        <taxon>Cytophagia</taxon>
        <taxon>Cytophagales</taxon>
        <taxon>Splendidivirgaceae</taxon>
        <taxon>Splendidivirga</taxon>
    </lineage>
</organism>
<feature type="chain" id="PRO_5046118688" description="GTP cyclohydrolase" evidence="1">
    <location>
        <begin position="25"/>
        <end position="196"/>
    </location>
</feature>